<dbReference type="InterPro" id="IPR036724">
    <property type="entry name" value="Cobalamin-bd_sf"/>
</dbReference>
<dbReference type="RefSeq" id="WP_011442860.1">
    <property type="nucleotide sequence ID" value="NC_007778.1"/>
</dbReference>
<dbReference type="Gene3D" id="1.10.1240.10">
    <property type="entry name" value="Methionine synthase domain"/>
    <property type="match status" value="1"/>
</dbReference>
<dbReference type="PROSITE" id="PS51332">
    <property type="entry name" value="B12_BINDING"/>
    <property type="match status" value="1"/>
</dbReference>
<dbReference type="InterPro" id="IPR036594">
    <property type="entry name" value="Meth_synthase_dom"/>
</dbReference>
<proteinExistence type="predicted"/>
<name>Q2ISY4_RHOP2</name>
<dbReference type="KEGG" id="rpb:RPB_3983"/>
<dbReference type="SUPFAM" id="SSF52242">
    <property type="entry name" value="Cobalamin (vitamin B12)-binding domain"/>
    <property type="match status" value="1"/>
</dbReference>
<dbReference type="OrthoDB" id="5498228at2"/>
<dbReference type="GO" id="GO:0046872">
    <property type="term" value="F:metal ion binding"/>
    <property type="evidence" value="ECO:0007669"/>
    <property type="project" value="InterPro"/>
</dbReference>
<reference evidence="3 4" key="1">
    <citation type="submission" date="2006-01" db="EMBL/GenBank/DDBJ databases">
        <title>Complete sequence of Rhodopseudomonas palustris HaA2.</title>
        <authorList>
            <consortium name="US DOE Joint Genome Institute"/>
            <person name="Copeland A."/>
            <person name="Lucas S."/>
            <person name="Lapidus A."/>
            <person name="Barry K."/>
            <person name="Detter J.C."/>
            <person name="Glavina T."/>
            <person name="Hammon N."/>
            <person name="Israni S."/>
            <person name="Pitluck S."/>
            <person name="Chain P."/>
            <person name="Malfatti S."/>
            <person name="Shin M."/>
            <person name="Vergez L."/>
            <person name="Schmutz J."/>
            <person name="Larimer F."/>
            <person name="Land M."/>
            <person name="Hauser L."/>
            <person name="Pelletier D.A."/>
            <person name="Kyrpides N."/>
            <person name="Anderson I."/>
            <person name="Oda Y."/>
            <person name="Harwood C.S."/>
            <person name="Richardson P."/>
        </authorList>
    </citation>
    <scope>NUCLEOTIDE SEQUENCE [LARGE SCALE GENOMIC DNA]</scope>
    <source>
        <strain evidence="3 4">HaA2</strain>
    </source>
</reference>
<evidence type="ECO:0000259" key="2">
    <source>
        <dbReference type="PROSITE" id="PS51332"/>
    </source>
</evidence>
<gene>
    <name evidence="3" type="ordered locus">RPB_3983</name>
</gene>
<protein>
    <submittedName>
        <fullName evidence="3">Cobalamin B12-binding</fullName>
    </submittedName>
</protein>
<dbReference type="STRING" id="316058.RPB_3983"/>
<dbReference type="HOGENOM" id="CLU_066634_1_0_5"/>
<keyword evidence="4" id="KW-1185">Reference proteome</keyword>
<feature type="domain" description="B12-binding" evidence="2">
    <location>
        <begin position="166"/>
        <end position="297"/>
    </location>
</feature>
<dbReference type="EMBL" id="CP000250">
    <property type="protein sequence ID" value="ABD08676.1"/>
    <property type="molecule type" value="Genomic_DNA"/>
</dbReference>
<dbReference type="Gene3D" id="3.40.50.280">
    <property type="entry name" value="Cobalamin-binding domain"/>
    <property type="match status" value="1"/>
</dbReference>
<evidence type="ECO:0000313" key="3">
    <source>
        <dbReference type="EMBL" id="ABD08676.1"/>
    </source>
</evidence>
<evidence type="ECO:0000256" key="1">
    <source>
        <dbReference type="SAM" id="MobiDB-lite"/>
    </source>
</evidence>
<feature type="region of interest" description="Disordered" evidence="1">
    <location>
        <begin position="1"/>
        <end position="29"/>
    </location>
</feature>
<accession>Q2ISY4</accession>
<dbReference type="Pfam" id="PF02310">
    <property type="entry name" value="B12-binding"/>
    <property type="match status" value="1"/>
</dbReference>
<dbReference type="AlphaFoldDB" id="Q2ISY4"/>
<organism evidence="3 4">
    <name type="scientific">Rhodopseudomonas palustris (strain HaA2)</name>
    <dbReference type="NCBI Taxonomy" id="316058"/>
    <lineage>
        <taxon>Bacteria</taxon>
        <taxon>Pseudomonadati</taxon>
        <taxon>Pseudomonadota</taxon>
        <taxon>Alphaproteobacteria</taxon>
        <taxon>Hyphomicrobiales</taxon>
        <taxon>Nitrobacteraceae</taxon>
        <taxon>Rhodopseudomonas</taxon>
    </lineage>
</organism>
<dbReference type="GO" id="GO:0031419">
    <property type="term" value="F:cobalamin binding"/>
    <property type="evidence" value="ECO:0007669"/>
    <property type="project" value="InterPro"/>
</dbReference>
<dbReference type="InterPro" id="IPR006158">
    <property type="entry name" value="Cobalamin-bd"/>
</dbReference>
<dbReference type="Proteomes" id="UP000008809">
    <property type="component" value="Chromosome"/>
</dbReference>
<evidence type="ECO:0000313" key="4">
    <source>
        <dbReference type="Proteomes" id="UP000008809"/>
    </source>
</evidence>
<dbReference type="eggNOG" id="COG5012">
    <property type="taxonomic scope" value="Bacteria"/>
</dbReference>
<sequence>MTNRNELSLPPATDTEQTQLPLRPQDLSPPEPLWRFRPLIGARGIVRSMRTQILPQVGYALRSMSFPALSAPTDPSAPFEVQQFTLLVLGLDESAALAYVESLSARGASTDLIFLNLLAPAARRLGEMWEDDTTDFANVTLGVSRLQRILRQIGENHGRTEALQRSGAVLLTTIPGEQHSFGLAMVAEFFRNDGWDICTGPFATHRDMTTLVAERWFDVIGFSVTSDRRLNQLKSNIVDIRRDSRNRRIGVIVGGPMLVDRPELVGSLGADGMAIDGARAPQLARELVIALKGEDSL</sequence>
<dbReference type="CDD" id="cd02065">
    <property type="entry name" value="B12-binding_like"/>
    <property type="match status" value="1"/>
</dbReference>